<protein>
    <submittedName>
        <fullName evidence="1">Putative D-isomer specific 2-hydroxyacid dehydrogenase domain protein</fullName>
    </submittedName>
</protein>
<sequence length="140" mass="15198">MVPGLAASPFTRPFDRQLRRNIPMRVLVSHEDDDRVGVDLLGRVDGLEVVTYDPSGSLSPEQCDAAILIPPYHSSHRPIPLLKELRGLRMVQLLSAGPTSGLLTCRLTSSWPPPAGHMPDPFPSGCCQRSCASTVSGRRS</sequence>
<accession>A0A1V3WQ72</accession>
<comment type="caution">
    <text evidence="1">The sequence shown here is derived from an EMBL/GenBank/DDBJ whole genome shotgun (WGS) entry which is preliminary data.</text>
</comment>
<reference evidence="1 2" key="1">
    <citation type="submission" date="2017-02" db="EMBL/GenBank/DDBJ databases">
        <title>Complete genome sequences of Mycobacterium kansasii strains isolated from rhesus macaques.</title>
        <authorList>
            <person name="Panda A."/>
            <person name="Nagaraj S."/>
            <person name="Zhao X."/>
            <person name="Tettelin H."/>
            <person name="Detolla L.J."/>
        </authorList>
    </citation>
    <scope>NUCLEOTIDE SEQUENCE [LARGE SCALE GENOMIC DNA]</scope>
    <source>
        <strain evidence="1 2">11-3813</strain>
    </source>
</reference>
<evidence type="ECO:0000313" key="2">
    <source>
        <dbReference type="Proteomes" id="UP000189229"/>
    </source>
</evidence>
<dbReference type="Proteomes" id="UP000189229">
    <property type="component" value="Unassembled WGS sequence"/>
</dbReference>
<proteinExistence type="predicted"/>
<evidence type="ECO:0000313" key="1">
    <source>
        <dbReference type="EMBL" id="OOK68586.1"/>
    </source>
</evidence>
<dbReference type="EMBL" id="MVBM01000007">
    <property type="protein sequence ID" value="OOK68586.1"/>
    <property type="molecule type" value="Genomic_DNA"/>
</dbReference>
<dbReference type="AlphaFoldDB" id="A0A1V3WQ72"/>
<name>A0A1V3WQ72_MYCKA</name>
<organism evidence="1 2">
    <name type="scientific">Mycobacterium kansasii</name>
    <dbReference type="NCBI Taxonomy" id="1768"/>
    <lineage>
        <taxon>Bacteria</taxon>
        <taxon>Bacillati</taxon>
        <taxon>Actinomycetota</taxon>
        <taxon>Actinomycetes</taxon>
        <taxon>Mycobacteriales</taxon>
        <taxon>Mycobacteriaceae</taxon>
        <taxon>Mycobacterium</taxon>
    </lineage>
</organism>
<gene>
    <name evidence="1" type="ORF">BZL30_7031</name>
</gene>